<evidence type="ECO:0000256" key="2">
    <source>
        <dbReference type="ARBA" id="ARBA00007249"/>
    </source>
</evidence>
<evidence type="ECO:0000256" key="5">
    <source>
        <dbReference type="ARBA" id="ARBA00022553"/>
    </source>
</evidence>
<keyword evidence="5" id="KW-0597">Phosphoprotein</keyword>
<dbReference type="InterPro" id="IPR004161">
    <property type="entry name" value="EFTu-like_2"/>
</dbReference>
<organism evidence="16 17">
    <name type="scientific">Puccinia graminis f. sp. tritici (strain CRL 75-36-700-3 / race SCCL)</name>
    <name type="common">Black stem rust fungus</name>
    <dbReference type="NCBI Taxonomy" id="418459"/>
    <lineage>
        <taxon>Eukaryota</taxon>
        <taxon>Fungi</taxon>
        <taxon>Dikarya</taxon>
        <taxon>Basidiomycota</taxon>
        <taxon>Pucciniomycotina</taxon>
        <taxon>Pucciniomycetes</taxon>
        <taxon>Pucciniales</taxon>
        <taxon>Pucciniaceae</taxon>
        <taxon>Puccinia</taxon>
    </lineage>
</organism>
<dbReference type="FunFam" id="2.40.30.10:FF:000061">
    <property type="entry name" value="Translation release factor eRF3, putative"/>
    <property type="match status" value="1"/>
</dbReference>
<comment type="subcellular location">
    <subcellularLocation>
        <location evidence="1">Cytoplasm</location>
    </subcellularLocation>
</comment>
<feature type="region of interest" description="Disordered" evidence="14">
    <location>
        <begin position="234"/>
        <end position="300"/>
    </location>
</feature>
<dbReference type="CDD" id="cd03704">
    <property type="entry name" value="eRF3_C_III"/>
    <property type="match status" value="1"/>
</dbReference>
<feature type="region of interest" description="Disordered" evidence="14">
    <location>
        <begin position="326"/>
        <end position="394"/>
    </location>
</feature>
<dbReference type="FunCoup" id="E3L7A3">
    <property type="interactions" value="452"/>
</dbReference>
<dbReference type="Gene3D" id="3.40.50.300">
    <property type="entry name" value="P-loop containing nucleotide triphosphate hydrolases"/>
    <property type="match status" value="1"/>
</dbReference>
<evidence type="ECO:0000313" key="16">
    <source>
        <dbReference type="EMBL" id="EFP92428.2"/>
    </source>
</evidence>
<evidence type="ECO:0000256" key="13">
    <source>
        <dbReference type="ARBA" id="ARBA00031881"/>
    </source>
</evidence>
<dbReference type="STRING" id="418459.E3L7A3"/>
<reference evidence="17" key="2">
    <citation type="journal article" date="2011" name="Proc. Natl. Acad. Sci. U.S.A.">
        <title>Obligate biotrophy features unraveled by the genomic analysis of rust fungi.</title>
        <authorList>
            <person name="Duplessis S."/>
            <person name="Cuomo C.A."/>
            <person name="Lin Y.-C."/>
            <person name="Aerts A."/>
            <person name="Tisserant E."/>
            <person name="Veneault-Fourrey C."/>
            <person name="Joly D.L."/>
            <person name="Hacquard S."/>
            <person name="Amselem J."/>
            <person name="Cantarel B.L."/>
            <person name="Chiu R."/>
            <person name="Coutinho P.M."/>
            <person name="Feau N."/>
            <person name="Field M."/>
            <person name="Frey P."/>
            <person name="Gelhaye E."/>
            <person name="Goldberg J."/>
            <person name="Grabherr M.G."/>
            <person name="Kodira C.D."/>
            <person name="Kohler A."/>
            <person name="Kuees U."/>
            <person name="Lindquist E.A."/>
            <person name="Lucas S.M."/>
            <person name="Mago R."/>
            <person name="Mauceli E."/>
            <person name="Morin E."/>
            <person name="Murat C."/>
            <person name="Pangilinan J.L."/>
            <person name="Park R."/>
            <person name="Pearson M."/>
            <person name="Quesneville H."/>
            <person name="Rouhier N."/>
            <person name="Sakthikumar S."/>
            <person name="Salamov A.A."/>
            <person name="Schmutz J."/>
            <person name="Selles B."/>
            <person name="Shapiro H."/>
            <person name="Tanguay P."/>
            <person name="Tuskan G.A."/>
            <person name="Henrissat B."/>
            <person name="Van de Peer Y."/>
            <person name="Rouze P."/>
            <person name="Ellis J.G."/>
            <person name="Dodds P.N."/>
            <person name="Schein J.E."/>
            <person name="Zhong S."/>
            <person name="Hamelin R.C."/>
            <person name="Grigoriev I.V."/>
            <person name="Szabo L.J."/>
            <person name="Martin F."/>
        </authorList>
    </citation>
    <scope>NUCLEOTIDE SEQUENCE [LARGE SCALE GENOMIC DNA]</scope>
    <source>
        <strain evidence="17">CRL 75-36-700-3 / race SCCL</strain>
    </source>
</reference>
<dbReference type="SUPFAM" id="SSF50465">
    <property type="entry name" value="EF-Tu/eEF-1alpha/eIF2-gamma C-terminal domain"/>
    <property type="match status" value="1"/>
</dbReference>
<evidence type="ECO:0000256" key="6">
    <source>
        <dbReference type="ARBA" id="ARBA00022737"/>
    </source>
</evidence>
<dbReference type="GeneID" id="10538253"/>
<dbReference type="GO" id="GO:0005525">
    <property type="term" value="F:GTP binding"/>
    <property type="evidence" value="ECO:0007669"/>
    <property type="project" value="UniProtKB-KW"/>
</dbReference>
<dbReference type="AlphaFoldDB" id="E3L7A3"/>
<dbReference type="InterPro" id="IPR000795">
    <property type="entry name" value="T_Tr_GTP-bd_dom"/>
</dbReference>
<keyword evidence="8" id="KW-0648">Protein biosynthesis</keyword>
<dbReference type="SUPFAM" id="SSF50447">
    <property type="entry name" value="Translation proteins"/>
    <property type="match status" value="1"/>
</dbReference>
<dbReference type="InterPro" id="IPR009000">
    <property type="entry name" value="Transl_B-barrel_sf"/>
</dbReference>
<keyword evidence="7" id="KW-0547">Nucleotide-binding</keyword>
<dbReference type="GO" id="GO:0006412">
    <property type="term" value="P:translation"/>
    <property type="evidence" value="ECO:0000318"/>
    <property type="project" value="GO_Central"/>
</dbReference>
<evidence type="ECO:0000256" key="1">
    <source>
        <dbReference type="ARBA" id="ARBA00004496"/>
    </source>
</evidence>
<dbReference type="SUPFAM" id="SSF52540">
    <property type="entry name" value="P-loop containing nucleoside triphosphate hydrolases"/>
    <property type="match status" value="1"/>
</dbReference>
<evidence type="ECO:0000256" key="12">
    <source>
        <dbReference type="ARBA" id="ARBA00030845"/>
    </source>
</evidence>
<dbReference type="Proteomes" id="UP000008783">
    <property type="component" value="Unassembled WGS sequence"/>
</dbReference>
<keyword evidence="6" id="KW-0677">Repeat</keyword>
<evidence type="ECO:0000256" key="7">
    <source>
        <dbReference type="ARBA" id="ARBA00022741"/>
    </source>
</evidence>
<keyword evidence="4" id="KW-0963">Cytoplasm</keyword>
<dbReference type="GO" id="GO:0003747">
    <property type="term" value="F:translation release factor activity"/>
    <property type="evidence" value="ECO:0000318"/>
    <property type="project" value="GO_Central"/>
</dbReference>
<dbReference type="CDD" id="cd04089">
    <property type="entry name" value="eRF3_II"/>
    <property type="match status" value="1"/>
</dbReference>
<dbReference type="GO" id="GO:0003924">
    <property type="term" value="F:GTPase activity"/>
    <property type="evidence" value="ECO:0000318"/>
    <property type="project" value="GO_Central"/>
</dbReference>
<dbReference type="InterPro" id="IPR054696">
    <property type="entry name" value="GTP-eEF1A_C"/>
</dbReference>
<dbReference type="RefSeq" id="XP_003336847.2">
    <property type="nucleotide sequence ID" value="XM_003336799.2"/>
</dbReference>
<dbReference type="OrthoDB" id="342024at2759"/>
<proteinExistence type="inferred from homology"/>
<dbReference type="HOGENOM" id="CLU_007265_3_8_1"/>
<dbReference type="PRINTS" id="PR01343">
    <property type="entry name" value="YEASTERF"/>
</dbReference>
<comment type="similarity">
    <text evidence="2">Belongs to the TRAFAC class translation factor GTPase superfamily. Classic translation factor GTPase family. EF-Tu/EF-1A subfamily.</text>
</comment>
<dbReference type="Pfam" id="PF03144">
    <property type="entry name" value="GTP_EFTU_D2"/>
    <property type="match status" value="1"/>
</dbReference>
<name>E3L7A3_PUCGT</name>
<dbReference type="InParanoid" id="E3L7A3"/>
<dbReference type="GO" id="GO:0000288">
    <property type="term" value="P:nuclear-transcribed mRNA catabolic process, deadenylation-dependent decay"/>
    <property type="evidence" value="ECO:0007669"/>
    <property type="project" value="InterPro"/>
</dbReference>
<keyword evidence="9" id="KW-0342">GTP-binding</keyword>
<evidence type="ECO:0000313" key="17">
    <source>
        <dbReference type="Proteomes" id="UP000008783"/>
    </source>
</evidence>
<dbReference type="Pfam" id="PF22594">
    <property type="entry name" value="GTP-eEF1A_C"/>
    <property type="match status" value="1"/>
</dbReference>
<dbReference type="Pfam" id="PF00009">
    <property type="entry name" value="GTP_EFTU"/>
    <property type="match status" value="1"/>
</dbReference>
<dbReference type="FunFam" id="2.40.30.10:FF:000017">
    <property type="entry name" value="Eukaryotic peptide chain release factor GTP-binding subunit"/>
    <property type="match status" value="1"/>
</dbReference>
<evidence type="ECO:0000256" key="4">
    <source>
        <dbReference type="ARBA" id="ARBA00022490"/>
    </source>
</evidence>
<feature type="compositionally biased region" description="Low complexity" evidence="14">
    <location>
        <begin position="234"/>
        <end position="249"/>
    </location>
</feature>
<dbReference type="InterPro" id="IPR050100">
    <property type="entry name" value="TRAFAC_GTPase_members"/>
</dbReference>
<dbReference type="Gene3D" id="2.40.30.10">
    <property type="entry name" value="Translation factors"/>
    <property type="match status" value="2"/>
</dbReference>
<evidence type="ECO:0000256" key="11">
    <source>
        <dbReference type="ARBA" id="ARBA00030210"/>
    </source>
</evidence>
<gene>
    <name evidence="16" type="ORF">PGTG_18253</name>
</gene>
<keyword evidence="17" id="KW-1185">Reference proteome</keyword>
<dbReference type="EMBL" id="DS178364">
    <property type="protein sequence ID" value="EFP92428.2"/>
    <property type="molecule type" value="Genomic_DNA"/>
</dbReference>
<feature type="region of interest" description="Disordered" evidence="14">
    <location>
        <begin position="108"/>
        <end position="203"/>
    </location>
</feature>
<feature type="compositionally biased region" description="Polar residues" evidence="14">
    <location>
        <begin position="364"/>
        <end position="380"/>
    </location>
</feature>
<feature type="compositionally biased region" description="Low complexity" evidence="14">
    <location>
        <begin position="164"/>
        <end position="181"/>
    </location>
</feature>
<feature type="domain" description="Tr-type G" evidence="15">
    <location>
        <begin position="452"/>
        <end position="678"/>
    </location>
</feature>
<dbReference type="PROSITE" id="PS51722">
    <property type="entry name" value="G_TR_2"/>
    <property type="match status" value="1"/>
</dbReference>
<dbReference type="FunFam" id="3.40.50.300:FF:000503">
    <property type="entry name" value="Peptide chain release factor subunit 3"/>
    <property type="match status" value="1"/>
</dbReference>
<reference key="1">
    <citation type="submission" date="2007-01" db="EMBL/GenBank/DDBJ databases">
        <title>The Genome Sequence of Puccinia graminis f. sp. tritici Strain CRL 75-36-700-3.</title>
        <authorList>
            <consortium name="The Broad Institute Genome Sequencing Platform"/>
            <person name="Birren B."/>
            <person name="Lander E."/>
            <person name="Galagan J."/>
            <person name="Nusbaum C."/>
            <person name="Devon K."/>
            <person name="Cuomo C."/>
            <person name="Jaffe D."/>
            <person name="Butler J."/>
            <person name="Alvarez P."/>
            <person name="Gnerre S."/>
            <person name="Grabherr M."/>
            <person name="Mauceli E."/>
            <person name="Brockman W."/>
            <person name="Young S."/>
            <person name="LaButti K."/>
            <person name="Sykes S."/>
            <person name="DeCaprio D."/>
            <person name="Crawford M."/>
            <person name="Koehrsen M."/>
            <person name="Engels R."/>
            <person name="Montgomery P."/>
            <person name="Pearson M."/>
            <person name="Howarth C."/>
            <person name="Larson L."/>
            <person name="White J."/>
            <person name="Zeng Q."/>
            <person name="Kodira C."/>
            <person name="Yandava C."/>
            <person name="Alvarado L."/>
            <person name="O'Leary S."/>
            <person name="Szabo L."/>
            <person name="Dean R."/>
            <person name="Schein J."/>
        </authorList>
    </citation>
    <scope>NUCLEOTIDE SEQUENCE</scope>
    <source>
        <strain>CRL 75-36-700-3</strain>
    </source>
</reference>
<dbReference type="eggNOG" id="KOG0459">
    <property type="taxonomic scope" value="Eukaryota"/>
</dbReference>
<dbReference type="KEGG" id="pgr:PGTG_18253"/>
<dbReference type="InterPro" id="IPR027417">
    <property type="entry name" value="P-loop_NTPase"/>
</dbReference>
<accession>E3L7A3</accession>
<dbReference type="PANTHER" id="PTHR23115">
    <property type="entry name" value="TRANSLATION FACTOR"/>
    <property type="match status" value="1"/>
</dbReference>
<dbReference type="InterPro" id="IPR003285">
    <property type="entry name" value="Sup35"/>
</dbReference>
<feature type="compositionally biased region" description="Polar residues" evidence="14">
    <location>
        <begin position="134"/>
        <end position="144"/>
    </location>
</feature>
<dbReference type="VEuPathDB" id="FungiDB:PGTG_18253"/>
<feature type="compositionally biased region" description="Polar residues" evidence="14">
    <location>
        <begin position="285"/>
        <end position="300"/>
    </location>
</feature>
<dbReference type="GO" id="GO:0018444">
    <property type="term" value="C:translation release factor complex"/>
    <property type="evidence" value="ECO:0000318"/>
    <property type="project" value="GO_Central"/>
</dbReference>
<dbReference type="PRINTS" id="PR00315">
    <property type="entry name" value="ELONGATNFCT"/>
</dbReference>
<feature type="compositionally biased region" description="Polar residues" evidence="14">
    <location>
        <begin position="112"/>
        <end position="124"/>
    </location>
</feature>
<feature type="compositionally biased region" description="Low complexity" evidence="14">
    <location>
        <begin position="336"/>
        <end position="359"/>
    </location>
</feature>
<protein>
    <recommendedName>
        <fullName evidence="3">Eukaryotic peptide chain release factor GTP-binding subunit</fullName>
    </recommendedName>
    <alternativeName>
        <fullName evidence="13">ERF-3</fullName>
    </alternativeName>
    <alternativeName>
        <fullName evidence="12">ERF2</fullName>
    </alternativeName>
    <alternativeName>
        <fullName evidence="10">Polypeptide release factor 3</fullName>
    </alternativeName>
    <alternativeName>
        <fullName evidence="11">Translation release factor 3</fullName>
    </alternativeName>
</protein>
<dbReference type="CDD" id="cd01883">
    <property type="entry name" value="EF1_alpha"/>
    <property type="match status" value="1"/>
</dbReference>
<evidence type="ECO:0000259" key="15">
    <source>
        <dbReference type="PROSITE" id="PS51722"/>
    </source>
</evidence>
<evidence type="ECO:0000256" key="10">
    <source>
        <dbReference type="ARBA" id="ARBA00029585"/>
    </source>
</evidence>
<evidence type="ECO:0000256" key="9">
    <source>
        <dbReference type="ARBA" id="ARBA00023134"/>
    </source>
</evidence>
<evidence type="ECO:0000256" key="8">
    <source>
        <dbReference type="ARBA" id="ARBA00022917"/>
    </source>
</evidence>
<sequence>MFHDAEALMKIIQECSYINGNFMQTAELKNLMEHLPSAAVLSYQSGGGAPKMECGQYFCPQCIFGVGASQESQHHRPTSAGNSTDISTKRLHIAKNSRFSSIGQEIRVSRILTPSSKHQQTKGPTKTKIKLPSTPMNPNANSFQGFRPGANTFVPGGAPPPGSSNPQQQQQQHPAQDGGSQPPYPGYYPGQGYGNAHPNYQQQGAHQNYGYHQQYHQPHHQHQQQQQYQYPGGYGAHQQYYQHPHQQPQSQYNRHHHHQQQQQQQAPDNWEEEAPPRPPTQQPQASSEATATVNSNGSKTLSISSTTRLKQMNANSDKPAVVSLNIGKKKDPAPAPVAKPATDSKVSSTARSQSSTQAKKVITIGSSTKSQAPTPPTESGTPDPPSADPVPASTPAVEATLDAATKTLTIGDARRPVLDADAIKKEVEAAVDEETLRDLYESKKDDVKEDGKPHANLVFIGHVDAGKSTMGGNILYLTGMVDKRTMEKLEKEAKDAGKESWYLSWALDSTIQERSQGKTVEIGRAYFETDARRYTILDAPGHKTYVPAMISGASQADIAILVISARKGEFETGFERGGQTREHAMLVKTTGVSKLVVVINKMDDITVEWDQARYDEIVNKLTPFLRLSGFNPAKDITFIPVSGYTGANIKDRLTKDKCSWYEGPSLLELLDNMKLTDRKYNAPLMMPISEKYKDMGAVVVGKLESGKVTKGESVLMMPNKTSAEVSAIYNEMEDEIPRALCGDNVRIRLKGIEDEDIMCGFVLTDAHKPIHTVTRFEAQLAIIDSKNIICAGYGAVMHVHTLAEECTLSALLHYYDKKTGKKSRRPPQFAKKGMKVVALLETVAPICVETFKDHPQLGRFTLRDEGKTIAIGKITKLLESANPDDPSSTKA</sequence>
<evidence type="ECO:0000256" key="3">
    <source>
        <dbReference type="ARBA" id="ARBA00015765"/>
    </source>
</evidence>
<dbReference type="InterPro" id="IPR009001">
    <property type="entry name" value="Transl_elong_EF1A/Init_IF2_C"/>
</dbReference>
<evidence type="ECO:0000256" key="14">
    <source>
        <dbReference type="SAM" id="MobiDB-lite"/>
    </source>
</evidence>